<sequence length="151" mass="15492">MAETPKPQAEPAGEQHPVTAADVPGKRSVRERASSRPFVTAGVAALVAFCVAGVGGYAIGHAVGDDGPRDSIARFDDGGHRGDHGRGGFGFGGGSQQGPGGEDSQQGRGGEDSEQRMDRERPDQDSTQRPDQDSDGDVPATPEQDGAAAQL</sequence>
<gene>
    <name evidence="3" type="ORF">J4035_16400</name>
</gene>
<comment type="caution">
    <text evidence="3">The sequence shown here is derived from an EMBL/GenBank/DDBJ whole genome shotgun (WGS) entry which is preliminary data.</text>
</comment>
<dbReference type="RefSeq" id="WP_208290300.1">
    <property type="nucleotide sequence ID" value="NZ_CP074404.1"/>
</dbReference>
<feature type="region of interest" description="Disordered" evidence="1">
    <location>
        <begin position="58"/>
        <end position="151"/>
    </location>
</feature>
<feature type="compositionally biased region" description="Basic and acidic residues" evidence="1">
    <location>
        <begin position="24"/>
        <end position="34"/>
    </location>
</feature>
<keyword evidence="2" id="KW-0812">Transmembrane</keyword>
<feature type="region of interest" description="Disordered" evidence="1">
    <location>
        <begin position="1"/>
        <end position="37"/>
    </location>
</feature>
<evidence type="ECO:0000256" key="1">
    <source>
        <dbReference type="SAM" id="MobiDB-lite"/>
    </source>
</evidence>
<keyword evidence="4" id="KW-1185">Reference proteome</keyword>
<dbReference type="Proteomes" id="UP000678317">
    <property type="component" value="Unassembled WGS sequence"/>
</dbReference>
<feature type="compositionally biased region" description="Basic and acidic residues" evidence="1">
    <location>
        <begin position="109"/>
        <end position="132"/>
    </location>
</feature>
<keyword evidence="2" id="KW-1133">Transmembrane helix</keyword>
<organism evidence="3 4">
    <name type="scientific">Cellulomonas fengjieae</name>
    <dbReference type="NCBI Taxonomy" id="2819978"/>
    <lineage>
        <taxon>Bacteria</taxon>
        <taxon>Bacillati</taxon>
        <taxon>Actinomycetota</taxon>
        <taxon>Actinomycetes</taxon>
        <taxon>Micrococcales</taxon>
        <taxon>Cellulomonadaceae</taxon>
        <taxon>Cellulomonas</taxon>
    </lineage>
</organism>
<dbReference type="EMBL" id="JAGFBM010000009">
    <property type="protein sequence ID" value="MBO3086225.1"/>
    <property type="molecule type" value="Genomic_DNA"/>
</dbReference>
<proteinExistence type="predicted"/>
<evidence type="ECO:0000256" key="2">
    <source>
        <dbReference type="SAM" id="Phobius"/>
    </source>
</evidence>
<feature type="compositionally biased region" description="Basic and acidic residues" evidence="1">
    <location>
        <begin position="63"/>
        <end position="86"/>
    </location>
</feature>
<evidence type="ECO:0000313" key="4">
    <source>
        <dbReference type="Proteomes" id="UP000678317"/>
    </source>
</evidence>
<accession>A0ABS3SMK6</accession>
<keyword evidence="2" id="KW-0472">Membrane</keyword>
<evidence type="ECO:0000313" key="3">
    <source>
        <dbReference type="EMBL" id="MBO3086225.1"/>
    </source>
</evidence>
<reference evidence="3 4" key="1">
    <citation type="submission" date="2021-03" db="EMBL/GenBank/DDBJ databases">
        <title>novel species in genus Cellulomonas.</title>
        <authorList>
            <person name="Zhang G."/>
        </authorList>
    </citation>
    <scope>NUCLEOTIDE SEQUENCE [LARGE SCALE GENOMIC DNA]</scope>
    <source>
        <strain evidence="4">zg-ZUI188</strain>
    </source>
</reference>
<feature type="compositionally biased region" description="Gly residues" evidence="1">
    <location>
        <begin position="87"/>
        <end position="101"/>
    </location>
</feature>
<protein>
    <submittedName>
        <fullName evidence="3">Uncharacterized protein</fullName>
    </submittedName>
</protein>
<name>A0ABS3SMK6_9CELL</name>
<feature type="transmembrane region" description="Helical" evidence="2">
    <location>
        <begin position="38"/>
        <end position="59"/>
    </location>
</feature>